<feature type="compositionally biased region" description="Polar residues" evidence="1">
    <location>
        <begin position="1"/>
        <end position="12"/>
    </location>
</feature>
<feature type="compositionally biased region" description="Basic and acidic residues" evidence="1">
    <location>
        <begin position="370"/>
        <end position="381"/>
    </location>
</feature>
<protein>
    <submittedName>
        <fullName evidence="2">Uncharacterized protein</fullName>
    </submittedName>
</protein>
<reference evidence="2 3" key="1">
    <citation type="submission" date="2015-01" db="EMBL/GenBank/DDBJ databases">
        <title>The Genome Sequence of Exophiala xenobiotica CBS118157.</title>
        <authorList>
            <consortium name="The Broad Institute Genomics Platform"/>
            <person name="Cuomo C."/>
            <person name="de Hoog S."/>
            <person name="Gorbushina A."/>
            <person name="Stielow B."/>
            <person name="Teixiera M."/>
            <person name="Abouelleil A."/>
            <person name="Chapman S.B."/>
            <person name="Priest M."/>
            <person name="Young S.K."/>
            <person name="Wortman J."/>
            <person name="Nusbaum C."/>
            <person name="Birren B."/>
        </authorList>
    </citation>
    <scope>NUCLEOTIDE SEQUENCE [LARGE SCALE GENOMIC DNA]</scope>
    <source>
        <strain evidence="2 3">CBS 118157</strain>
    </source>
</reference>
<sequence length="381" mass="42501">MSGNMSPLGETTTPDDDLFFSSPGLHSTQRDPQDEVQELVDKTRNMAGFSPALNSFMALHKAAFLEMFNRQLQLIRSRSQAFEDAHITVFDKVLLELTQNGTDLDNPAAIQYYCEEYLGINTGASCEETSRVLHQTMDVPKLLTREMTTNNPRDTGRRSLAPEPEPSDSVHQTGAKQDKEPQVARLLQVYERAKADYFAVSGVEGHETIEAAKFLRDTAENTLQYLSDKVIDPNALTELQSTFNMAKATVVSLSGGKKRKFDTVEMDSLRSAPRGPGGGTNASGAGGYGSSQAGRRRSNPYPSKSSDSGYGGGAYTYEGGAARDIMDRDRDRDRDRERDRDRDERDRSDDEACRSRSASPRERRRSYGYSRREVDSYKPRK</sequence>
<name>A0A0D2C6T3_9EURO</name>
<dbReference type="EMBL" id="KN847317">
    <property type="protein sequence ID" value="KIW60591.1"/>
    <property type="molecule type" value="Genomic_DNA"/>
</dbReference>
<evidence type="ECO:0000313" key="2">
    <source>
        <dbReference type="EMBL" id="KIW60591.1"/>
    </source>
</evidence>
<evidence type="ECO:0000256" key="1">
    <source>
        <dbReference type="SAM" id="MobiDB-lite"/>
    </source>
</evidence>
<gene>
    <name evidence="2" type="ORF">PV05_00798</name>
</gene>
<feature type="compositionally biased region" description="Gly residues" evidence="1">
    <location>
        <begin position="275"/>
        <end position="289"/>
    </location>
</feature>
<proteinExistence type="predicted"/>
<dbReference type="AlphaFoldDB" id="A0A0D2C6T3"/>
<dbReference type="GeneID" id="25322706"/>
<feature type="region of interest" description="Disordered" evidence="1">
    <location>
        <begin position="1"/>
        <end position="34"/>
    </location>
</feature>
<keyword evidence="3" id="KW-1185">Reference proteome</keyword>
<dbReference type="Proteomes" id="UP000054342">
    <property type="component" value="Unassembled WGS sequence"/>
</dbReference>
<feature type="compositionally biased region" description="Basic and acidic residues" evidence="1">
    <location>
        <begin position="324"/>
        <end position="354"/>
    </location>
</feature>
<feature type="region of interest" description="Disordered" evidence="1">
    <location>
        <begin position="264"/>
        <end position="381"/>
    </location>
</feature>
<dbReference type="RefSeq" id="XP_013321175.1">
    <property type="nucleotide sequence ID" value="XM_013465721.1"/>
</dbReference>
<feature type="region of interest" description="Disordered" evidence="1">
    <location>
        <begin position="144"/>
        <end position="181"/>
    </location>
</feature>
<dbReference type="HOGENOM" id="CLU_581449_0_0_1"/>
<dbReference type="STRING" id="348802.A0A0D2C6T3"/>
<organism evidence="2 3">
    <name type="scientific">Exophiala xenobiotica</name>
    <dbReference type="NCBI Taxonomy" id="348802"/>
    <lineage>
        <taxon>Eukaryota</taxon>
        <taxon>Fungi</taxon>
        <taxon>Dikarya</taxon>
        <taxon>Ascomycota</taxon>
        <taxon>Pezizomycotina</taxon>
        <taxon>Eurotiomycetes</taxon>
        <taxon>Chaetothyriomycetidae</taxon>
        <taxon>Chaetothyriales</taxon>
        <taxon>Herpotrichiellaceae</taxon>
        <taxon>Exophiala</taxon>
    </lineage>
</organism>
<accession>A0A0D2C6T3</accession>
<dbReference type="OrthoDB" id="5296805at2759"/>
<evidence type="ECO:0000313" key="3">
    <source>
        <dbReference type="Proteomes" id="UP000054342"/>
    </source>
</evidence>